<dbReference type="EMBL" id="UINC01017319">
    <property type="protein sequence ID" value="SVA71643.1"/>
    <property type="molecule type" value="Genomic_DNA"/>
</dbReference>
<organism evidence="1">
    <name type="scientific">marine metagenome</name>
    <dbReference type="NCBI Taxonomy" id="408172"/>
    <lineage>
        <taxon>unclassified sequences</taxon>
        <taxon>metagenomes</taxon>
        <taxon>ecological metagenomes</taxon>
    </lineage>
</organism>
<dbReference type="AlphaFoldDB" id="A0A381Y590"/>
<accession>A0A381Y590</accession>
<protein>
    <submittedName>
        <fullName evidence="1">Uncharacterized protein</fullName>
    </submittedName>
</protein>
<gene>
    <name evidence="1" type="ORF">METZ01_LOCUS124497</name>
</gene>
<proteinExistence type="predicted"/>
<evidence type="ECO:0000313" key="1">
    <source>
        <dbReference type="EMBL" id="SVA71643.1"/>
    </source>
</evidence>
<sequence>MAEKRFRKERSPVDAERARTSLDRLYSIYKDIAVTADEVMQTRCPYKNADSRCTAKFGCRNQFFTTDPTALPACAGSDLIDYRDAWDN</sequence>
<name>A0A381Y590_9ZZZZ</name>
<reference evidence="1" key="1">
    <citation type="submission" date="2018-05" db="EMBL/GenBank/DDBJ databases">
        <authorList>
            <person name="Lanie J.A."/>
            <person name="Ng W.-L."/>
            <person name="Kazmierczak K.M."/>
            <person name="Andrzejewski T.M."/>
            <person name="Davidsen T.M."/>
            <person name="Wayne K.J."/>
            <person name="Tettelin H."/>
            <person name="Glass J.I."/>
            <person name="Rusch D."/>
            <person name="Podicherti R."/>
            <person name="Tsui H.-C.T."/>
            <person name="Winkler M.E."/>
        </authorList>
    </citation>
    <scope>NUCLEOTIDE SEQUENCE</scope>
</reference>